<dbReference type="EMBL" id="AYSL01001191">
    <property type="protein sequence ID" value="KTF06377.1"/>
    <property type="molecule type" value="Genomic_DNA"/>
</dbReference>
<sequence>MTLIISCLDAISTPKSAGVFSSSGFFFAFIMLGSFA</sequence>
<gene>
    <name evidence="2" type="ORF">MGSAQ_002128</name>
</gene>
<name>A0A1B6NUG2_9ZZZZ</name>
<keyword evidence="1" id="KW-0472">Membrane</keyword>
<evidence type="ECO:0000256" key="1">
    <source>
        <dbReference type="SAM" id="Phobius"/>
    </source>
</evidence>
<dbReference type="AlphaFoldDB" id="A0A1B6NUG2"/>
<feature type="transmembrane region" description="Helical" evidence="1">
    <location>
        <begin position="17"/>
        <end position="35"/>
    </location>
</feature>
<organism evidence="2">
    <name type="scientific">marine sediment metagenome</name>
    <dbReference type="NCBI Taxonomy" id="412755"/>
    <lineage>
        <taxon>unclassified sequences</taxon>
        <taxon>metagenomes</taxon>
        <taxon>ecological metagenomes</taxon>
    </lineage>
</organism>
<accession>A0A1B6NUG2</accession>
<reference evidence="2" key="1">
    <citation type="submission" date="2013-11" db="EMBL/GenBank/DDBJ databases">
        <title>Microbial diversity, functional groups and degradation webs in Northern and Southern Mediterranean and Red Sea marine crude oil polluted sites.</title>
        <authorList>
            <person name="Daffonchio D."/>
            <person name="Mapelli F."/>
            <person name="Ferrer M."/>
            <person name="Richter M."/>
            <person name="Cherif A."/>
            <person name="Malkawi H.I."/>
            <person name="Yakimov M.M."/>
            <person name="Abdel-Fattah Y.R."/>
            <person name="Blaghen M."/>
            <person name="Golyshin P.N."/>
            <person name="Kalogerakis N."/>
            <person name="Boon N."/>
            <person name="Magagnini M."/>
            <person name="Fava F."/>
        </authorList>
    </citation>
    <scope>NUCLEOTIDE SEQUENCE</scope>
</reference>
<keyword evidence="1" id="KW-0812">Transmembrane</keyword>
<comment type="caution">
    <text evidence="2">The sequence shown here is derived from an EMBL/GenBank/DDBJ whole genome shotgun (WGS) entry which is preliminary data.</text>
</comment>
<keyword evidence="1" id="KW-1133">Transmembrane helix</keyword>
<protein>
    <submittedName>
        <fullName evidence="2">Uncharacterized protein</fullName>
    </submittedName>
</protein>
<evidence type="ECO:0000313" key="2">
    <source>
        <dbReference type="EMBL" id="KTF06377.1"/>
    </source>
</evidence>
<proteinExistence type="predicted"/>